<accession>A0A0A8YBH0</accession>
<name>A0A0A8YBH0_ARUDO</name>
<evidence type="ECO:0000313" key="1">
    <source>
        <dbReference type="EMBL" id="JAD22790.1"/>
    </source>
</evidence>
<sequence>MVIRACGPRLLCVWLVGFPARWVRWHRRRRMSGGSACWRASICSPCGWAPSTTHSGNP</sequence>
<reference evidence="1" key="1">
    <citation type="submission" date="2014-09" db="EMBL/GenBank/DDBJ databases">
        <authorList>
            <person name="Magalhaes I.L.F."/>
            <person name="Oliveira U."/>
            <person name="Santos F.R."/>
            <person name="Vidigal T.H.D.A."/>
            <person name="Brescovit A.D."/>
            <person name="Santos A.J."/>
        </authorList>
    </citation>
    <scope>NUCLEOTIDE SEQUENCE</scope>
    <source>
        <tissue evidence="1">Shoot tissue taken approximately 20 cm above the soil surface</tissue>
    </source>
</reference>
<reference evidence="1" key="2">
    <citation type="journal article" date="2015" name="Data Brief">
        <title>Shoot transcriptome of the giant reed, Arundo donax.</title>
        <authorList>
            <person name="Barrero R.A."/>
            <person name="Guerrero F.D."/>
            <person name="Moolhuijzen P."/>
            <person name="Goolsby J.A."/>
            <person name="Tidwell J."/>
            <person name="Bellgard S.E."/>
            <person name="Bellgard M.I."/>
        </authorList>
    </citation>
    <scope>NUCLEOTIDE SEQUENCE</scope>
    <source>
        <tissue evidence="1">Shoot tissue taken approximately 20 cm above the soil surface</tissue>
    </source>
</reference>
<protein>
    <submittedName>
        <fullName evidence="1">Uncharacterized protein</fullName>
    </submittedName>
</protein>
<dbReference type="AlphaFoldDB" id="A0A0A8YBH0"/>
<dbReference type="EMBL" id="GBRH01275105">
    <property type="protein sequence ID" value="JAD22790.1"/>
    <property type="molecule type" value="Transcribed_RNA"/>
</dbReference>
<organism evidence="1">
    <name type="scientific">Arundo donax</name>
    <name type="common">Giant reed</name>
    <name type="synonym">Donax arundinaceus</name>
    <dbReference type="NCBI Taxonomy" id="35708"/>
    <lineage>
        <taxon>Eukaryota</taxon>
        <taxon>Viridiplantae</taxon>
        <taxon>Streptophyta</taxon>
        <taxon>Embryophyta</taxon>
        <taxon>Tracheophyta</taxon>
        <taxon>Spermatophyta</taxon>
        <taxon>Magnoliopsida</taxon>
        <taxon>Liliopsida</taxon>
        <taxon>Poales</taxon>
        <taxon>Poaceae</taxon>
        <taxon>PACMAD clade</taxon>
        <taxon>Arundinoideae</taxon>
        <taxon>Arundineae</taxon>
        <taxon>Arundo</taxon>
    </lineage>
</organism>
<proteinExistence type="predicted"/>